<name>A0A6J5UUA2_PRUAR</name>
<protein>
    <submittedName>
        <fullName evidence="1">Uncharacterized protein</fullName>
    </submittedName>
</protein>
<evidence type="ECO:0000313" key="1">
    <source>
        <dbReference type="EMBL" id="CAB4280226.1"/>
    </source>
</evidence>
<dbReference type="AlphaFoldDB" id="A0A6J5UUA2"/>
<evidence type="ECO:0000313" key="4">
    <source>
        <dbReference type="Proteomes" id="UP000507245"/>
    </source>
</evidence>
<accession>A0A6J5UUA2</accession>
<dbReference type="Proteomes" id="UP000507222">
    <property type="component" value="Unassembled WGS sequence"/>
</dbReference>
<organism evidence="1 3">
    <name type="scientific">Prunus armeniaca</name>
    <name type="common">Apricot</name>
    <name type="synonym">Armeniaca vulgaris</name>
    <dbReference type="NCBI Taxonomy" id="36596"/>
    <lineage>
        <taxon>Eukaryota</taxon>
        <taxon>Viridiplantae</taxon>
        <taxon>Streptophyta</taxon>
        <taxon>Embryophyta</taxon>
        <taxon>Tracheophyta</taxon>
        <taxon>Spermatophyta</taxon>
        <taxon>Magnoliopsida</taxon>
        <taxon>eudicotyledons</taxon>
        <taxon>Gunneridae</taxon>
        <taxon>Pentapetalae</taxon>
        <taxon>rosids</taxon>
        <taxon>fabids</taxon>
        <taxon>Rosales</taxon>
        <taxon>Rosaceae</taxon>
        <taxon>Amygdaloideae</taxon>
        <taxon>Amygdaleae</taxon>
        <taxon>Prunus</taxon>
    </lineage>
</organism>
<keyword evidence="4" id="KW-1185">Reference proteome</keyword>
<reference evidence="1 3" key="2">
    <citation type="submission" date="2020-05" db="EMBL/GenBank/DDBJ databases">
        <authorList>
            <person name="Campoy J."/>
            <person name="Schneeberger K."/>
            <person name="Spophaly S."/>
        </authorList>
    </citation>
    <scope>NUCLEOTIDE SEQUENCE [LARGE SCALE GENOMIC DNA]</scope>
    <source>
        <strain evidence="1">PruArmRojPasFocal</strain>
    </source>
</reference>
<dbReference type="Proteomes" id="UP000507245">
    <property type="component" value="Unassembled WGS sequence"/>
</dbReference>
<sequence>MILSHCMFTTGLTVAFPPQYTTLGNPILQKWLSLQEICNPGYVLSIKALYPTSYDLTIVFTEPVKSSLSSWVTMMKWKQTPFTDPVTGYITPFLCSVYR</sequence>
<reference evidence="4" key="1">
    <citation type="journal article" date="2020" name="Genome Biol.">
        <title>Gamete binning: chromosome-level and haplotype-resolved genome assembly enabled by high-throughput single-cell sequencing of gamete genomes.</title>
        <authorList>
            <person name="Campoy J.A."/>
            <person name="Sun H."/>
            <person name="Goel M."/>
            <person name="Jiao W.-B."/>
            <person name="Folz-Donahue K."/>
            <person name="Wang N."/>
            <person name="Rubio M."/>
            <person name="Liu C."/>
            <person name="Kukat C."/>
            <person name="Ruiz D."/>
            <person name="Huettel B."/>
            <person name="Schneeberger K."/>
        </authorList>
    </citation>
    <scope>NUCLEOTIDE SEQUENCE [LARGE SCALE GENOMIC DNA]</scope>
    <source>
        <strain evidence="4">cv. Rojo Pasion</strain>
    </source>
</reference>
<gene>
    <name evidence="1" type="ORF">CURHAP_LOCUS33029</name>
    <name evidence="2" type="ORF">ORAREDHAP_LOCUS32593</name>
</gene>
<proteinExistence type="predicted"/>
<evidence type="ECO:0000313" key="2">
    <source>
        <dbReference type="EMBL" id="CAB4310640.1"/>
    </source>
</evidence>
<dbReference type="EMBL" id="CAEKDK010000005">
    <property type="protein sequence ID" value="CAB4280226.1"/>
    <property type="molecule type" value="Genomic_DNA"/>
</dbReference>
<evidence type="ECO:0000313" key="3">
    <source>
        <dbReference type="Proteomes" id="UP000507222"/>
    </source>
</evidence>
<dbReference type="EMBL" id="CAEKKB010000005">
    <property type="protein sequence ID" value="CAB4310640.1"/>
    <property type="molecule type" value="Genomic_DNA"/>
</dbReference>